<dbReference type="PANTHER" id="PTHR32322:SF2">
    <property type="entry name" value="EAMA DOMAIN-CONTAINING PROTEIN"/>
    <property type="match status" value="1"/>
</dbReference>
<dbReference type="Pfam" id="PF00892">
    <property type="entry name" value="EamA"/>
    <property type="match status" value="1"/>
</dbReference>
<evidence type="ECO:0000256" key="5">
    <source>
        <dbReference type="ARBA" id="ARBA00023136"/>
    </source>
</evidence>
<keyword evidence="4 6" id="KW-1133">Transmembrane helix</keyword>
<dbReference type="Proteomes" id="UP001597182">
    <property type="component" value="Unassembled WGS sequence"/>
</dbReference>
<dbReference type="EMBL" id="JBHTMB010000274">
    <property type="protein sequence ID" value="MFD1237214.1"/>
    <property type="molecule type" value="Genomic_DNA"/>
</dbReference>
<name>A0ABW3VST4_9PSEU</name>
<gene>
    <name evidence="8" type="ORF">ACFQ34_28355</name>
</gene>
<comment type="caution">
    <text evidence="8">The sequence shown here is derived from an EMBL/GenBank/DDBJ whole genome shotgun (WGS) entry which is preliminary data.</text>
</comment>
<feature type="transmembrane region" description="Helical" evidence="6">
    <location>
        <begin position="15"/>
        <end position="35"/>
    </location>
</feature>
<feature type="transmembrane region" description="Helical" evidence="6">
    <location>
        <begin position="214"/>
        <end position="234"/>
    </location>
</feature>
<dbReference type="InterPro" id="IPR050638">
    <property type="entry name" value="AA-Vitamin_Transporters"/>
</dbReference>
<comment type="subcellular location">
    <subcellularLocation>
        <location evidence="1">Membrane</location>
        <topology evidence="1">Multi-pass membrane protein</topology>
    </subcellularLocation>
</comment>
<feature type="transmembrane region" description="Helical" evidence="6">
    <location>
        <begin position="123"/>
        <end position="141"/>
    </location>
</feature>
<comment type="similarity">
    <text evidence="2">Belongs to the EamA transporter family.</text>
</comment>
<feature type="transmembrane region" description="Helical" evidence="6">
    <location>
        <begin position="72"/>
        <end position="92"/>
    </location>
</feature>
<accession>A0ABW3VST4</accession>
<evidence type="ECO:0000256" key="6">
    <source>
        <dbReference type="SAM" id="Phobius"/>
    </source>
</evidence>
<dbReference type="PANTHER" id="PTHR32322">
    <property type="entry name" value="INNER MEMBRANE TRANSPORTER"/>
    <property type="match status" value="1"/>
</dbReference>
<feature type="transmembrane region" description="Helical" evidence="6">
    <location>
        <begin position="153"/>
        <end position="171"/>
    </location>
</feature>
<evidence type="ECO:0000256" key="3">
    <source>
        <dbReference type="ARBA" id="ARBA00022692"/>
    </source>
</evidence>
<keyword evidence="9" id="KW-1185">Reference proteome</keyword>
<dbReference type="SUPFAM" id="SSF103481">
    <property type="entry name" value="Multidrug resistance efflux transporter EmrE"/>
    <property type="match status" value="2"/>
</dbReference>
<sequence length="272" mass="27266">MYVGAAVAVGLFDDLSPSVVAALRIMAAATVLGVWRRPGRAAWRGRRAGRAAAFGLATAGMNVAFYEAVARLPLGTAVAVEFCGPVAVAALASRRPRDVAAVVLAAAGVLCIADVRWSGSPAGVAWGLAAAALWAAYIVLGKRVALGGNGLDDMAVGFAYASVPLAVLLALDAGGLGALSSPRVVALAVGVGVLSSVVPYAIDQVVLRRLGRARFAVLLALLPMTATLIGFVALGQVPGPLESVGIVAVVVAVALRSRDGDEPAVAAARTPS</sequence>
<proteinExistence type="inferred from homology"/>
<feature type="transmembrane region" description="Helical" evidence="6">
    <location>
        <begin position="47"/>
        <end position="66"/>
    </location>
</feature>
<dbReference type="InterPro" id="IPR037185">
    <property type="entry name" value="EmrE-like"/>
</dbReference>
<evidence type="ECO:0000256" key="2">
    <source>
        <dbReference type="ARBA" id="ARBA00007362"/>
    </source>
</evidence>
<keyword evidence="3 6" id="KW-0812">Transmembrane</keyword>
<dbReference type="InterPro" id="IPR000620">
    <property type="entry name" value="EamA_dom"/>
</dbReference>
<feature type="transmembrane region" description="Helical" evidence="6">
    <location>
        <begin position="183"/>
        <end position="202"/>
    </location>
</feature>
<evidence type="ECO:0000256" key="4">
    <source>
        <dbReference type="ARBA" id="ARBA00022989"/>
    </source>
</evidence>
<evidence type="ECO:0000313" key="8">
    <source>
        <dbReference type="EMBL" id="MFD1237214.1"/>
    </source>
</evidence>
<organism evidence="8 9">
    <name type="scientific">Pseudonocardia benzenivorans</name>
    <dbReference type="NCBI Taxonomy" id="228005"/>
    <lineage>
        <taxon>Bacteria</taxon>
        <taxon>Bacillati</taxon>
        <taxon>Actinomycetota</taxon>
        <taxon>Actinomycetes</taxon>
        <taxon>Pseudonocardiales</taxon>
        <taxon>Pseudonocardiaceae</taxon>
        <taxon>Pseudonocardia</taxon>
    </lineage>
</organism>
<evidence type="ECO:0000313" key="9">
    <source>
        <dbReference type="Proteomes" id="UP001597182"/>
    </source>
</evidence>
<protein>
    <submittedName>
        <fullName evidence="8">DMT family transporter</fullName>
    </submittedName>
</protein>
<feature type="transmembrane region" description="Helical" evidence="6">
    <location>
        <begin position="99"/>
        <end position="117"/>
    </location>
</feature>
<keyword evidence="5 6" id="KW-0472">Membrane</keyword>
<reference evidence="9" key="1">
    <citation type="journal article" date="2019" name="Int. J. Syst. Evol. Microbiol.">
        <title>The Global Catalogue of Microorganisms (GCM) 10K type strain sequencing project: providing services to taxonomists for standard genome sequencing and annotation.</title>
        <authorList>
            <consortium name="The Broad Institute Genomics Platform"/>
            <consortium name="The Broad Institute Genome Sequencing Center for Infectious Disease"/>
            <person name="Wu L."/>
            <person name="Ma J."/>
        </authorList>
    </citation>
    <scope>NUCLEOTIDE SEQUENCE [LARGE SCALE GENOMIC DNA]</scope>
    <source>
        <strain evidence="9">CCUG 49018</strain>
    </source>
</reference>
<evidence type="ECO:0000256" key="1">
    <source>
        <dbReference type="ARBA" id="ARBA00004141"/>
    </source>
</evidence>
<feature type="domain" description="EamA" evidence="7">
    <location>
        <begin position="123"/>
        <end position="255"/>
    </location>
</feature>
<dbReference type="RefSeq" id="WP_234027862.1">
    <property type="nucleotide sequence ID" value="NZ_BAABKS010000016.1"/>
</dbReference>
<evidence type="ECO:0000259" key="7">
    <source>
        <dbReference type="Pfam" id="PF00892"/>
    </source>
</evidence>